<reference evidence="7 9" key="3">
    <citation type="submission" date="2019-09" db="EMBL/GenBank/DDBJ databases">
        <title>FDA dAtabase for Regulatory Grade micrObial Sequences (FDA-ARGOS): Supporting development and validation of Infectious Disease Dx tests.</title>
        <authorList>
            <person name="Sciortino C."/>
            <person name="Tallon L."/>
            <person name="Sadzewicz L."/>
            <person name="Vavikolanu K."/>
            <person name="Mehta A."/>
            <person name="Aluvathingal J."/>
            <person name="Nadendla S."/>
            <person name="Nandy P."/>
            <person name="Geyer C."/>
            <person name="Yan Y."/>
            <person name="Sichtig H."/>
        </authorList>
    </citation>
    <scope>NUCLEOTIDE SEQUENCE [LARGE SCALE GENOMIC DNA]</scope>
    <source>
        <strain evidence="7 9">FDAARGOS_661</strain>
    </source>
</reference>
<dbReference type="SUPFAM" id="SSF46785">
    <property type="entry name" value="Winged helix' DNA-binding domain"/>
    <property type="match status" value="1"/>
</dbReference>
<keyword evidence="1" id="KW-0805">Transcription regulation</keyword>
<reference evidence="6" key="2">
    <citation type="submission" date="2018-03" db="EMBL/GenBank/DDBJ databases">
        <authorList>
            <person name="Naushad S."/>
        </authorList>
    </citation>
    <scope>NUCLEOTIDE SEQUENCE</scope>
    <source>
        <strain evidence="6">SNUC 5336</strain>
    </source>
</reference>
<dbReference type="eggNOG" id="COG0640">
    <property type="taxonomic scope" value="Bacteria"/>
</dbReference>
<keyword evidence="2" id="KW-0238">DNA-binding</keyword>
<dbReference type="GO" id="GO:0003700">
    <property type="term" value="F:DNA-binding transcription factor activity"/>
    <property type="evidence" value="ECO:0007669"/>
    <property type="project" value="InterPro"/>
</dbReference>
<evidence type="ECO:0000313" key="6">
    <source>
        <dbReference type="EMBL" id="PTK29282.1"/>
    </source>
</evidence>
<dbReference type="Proteomes" id="UP000241540">
    <property type="component" value="Unassembled WGS sequence"/>
</dbReference>
<dbReference type="SMART" id="SM00418">
    <property type="entry name" value="HTH_ARSR"/>
    <property type="match status" value="1"/>
</dbReference>
<dbReference type="AlphaFoldDB" id="A0A2A1M9M2"/>
<dbReference type="InterPro" id="IPR036388">
    <property type="entry name" value="WH-like_DNA-bd_sf"/>
</dbReference>
<reference evidence="5 10" key="4">
    <citation type="submission" date="2022-06" db="EMBL/GenBank/DDBJ databases">
        <title>Staphylococcus hominis ShoR14 genome sequence.</title>
        <authorList>
            <person name="Yeo C.C."/>
            <person name="Chew C.H."/>
            <person name="Che Hamzah A.M."/>
            <person name="Al-Trad E.I."/>
        </authorList>
    </citation>
    <scope>NUCLEOTIDE SEQUENCE [LARGE SCALE GENOMIC DNA]</scope>
    <source>
        <strain evidence="5 10">ShoR14</strain>
    </source>
</reference>
<accession>A0A2A1M9M2</accession>
<keyword evidence="3" id="KW-0804">Transcription</keyword>
<evidence type="ECO:0000313" key="7">
    <source>
        <dbReference type="EMBL" id="QKQ28518.1"/>
    </source>
</evidence>
<dbReference type="InterPro" id="IPR011991">
    <property type="entry name" value="ArsR-like_HTH"/>
</dbReference>
<organism evidence="5 10">
    <name type="scientific">Staphylococcus hominis</name>
    <dbReference type="NCBI Taxonomy" id="1290"/>
    <lineage>
        <taxon>Bacteria</taxon>
        <taxon>Bacillati</taxon>
        <taxon>Bacillota</taxon>
        <taxon>Bacilli</taxon>
        <taxon>Bacillales</taxon>
        <taxon>Staphylococcaceae</taxon>
        <taxon>Staphylococcus</taxon>
    </lineage>
</organism>
<gene>
    <name evidence="6" type="ORF">BUZ51_11705</name>
    <name evidence="7" type="ORF">FOB69_01475</name>
    <name evidence="5" type="ORF">J7T32_010980</name>
</gene>
<dbReference type="EMBL" id="CP054550">
    <property type="protein sequence ID" value="QKQ28518.1"/>
    <property type="molecule type" value="Genomic_DNA"/>
</dbReference>
<dbReference type="Gene3D" id="1.10.10.10">
    <property type="entry name" value="Winged helix-like DNA-binding domain superfamily/Winged helix DNA-binding domain"/>
    <property type="match status" value="1"/>
</dbReference>
<dbReference type="GeneID" id="58106770"/>
<dbReference type="EMBL" id="JAGHKT020000024">
    <property type="protein sequence ID" value="MCM5673249.1"/>
    <property type="molecule type" value="Genomic_DNA"/>
</dbReference>
<evidence type="ECO:0000256" key="3">
    <source>
        <dbReference type="ARBA" id="ARBA00023163"/>
    </source>
</evidence>
<dbReference type="InterPro" id="IPR051011">
    <property type="entry name" value="Metal_resp_trans_reg"/>
</dbReference>
<proteinExistence type="predicted"/>
<dbReference type="Proteomes" id="UP000665944">
    <property type="component" value="Unassembled WGS sequence"/>
</dbReference>
<evidence type="ECO:0000259" key="4">
    <source>
        <dbReference type="PROSITE" id="PS50987"/>
    </source>
</evidence>
<dbReference type="PROSITE" id="PS50987">
    <property type="entry name" value="HTH_ARSR_2"/>
    <property type="match status" value="1"/>
</dbReference>
<evidence type="ECO:0000313" key="10">
    <source>
        <dbReference type="Proteomes" id="UP000665944"/>
    </source>
</evidence>
<evidence type="ECO:0000313" key="8">
    <source>
        <dbReference type="Proteomes" id="UP000241540"/>
    </source>
</evidence>
<protein>
    <submittedName>
        <fullName evidence="6">ArsR family transcriptional regulator</fullName>
    </submittedName>
    <submittedName>
        <fullName evidence="5">Metalloregulator ArsR/SmtB family transcription factor</fullName>
    </submittedName>
    <submittedName>
        <fullName evidence="7">Winged helix-turn-helix transcriptional regulator</fullName>
    </submittedName>
</protein>
<keyword evidence="10" id="KW-1185">Reference proteome</keyword>
<dbReference type="Proteomes" id="UP000509636">
    <property type="component" value="Chromosome"/>
</dbReference>
<dbReference type="RefSeq" id="WP_002448641.1">
    <property type="nucleotide sequence ID" value="NZ_CABMJU010000014.1"/>
</dbReference>
<feature type="domain" description="HTH arsR-type" evidence="4">
    <location>
        <begin position="12"/>
        <end position="106"/>
    </location>
</feature>
<dbReference type="GO" id="GO:0003677">
    <property type="term" value="F:DNA binding"/>
    <property type="evidence" value="ECO:0007669"/>
    <property type="project" value="UniProtKB-KW"/>
</dbReference>
<evidence type="ECO:0000256" key="1">
    <source>
        <dbReference type="ARBA" id="ARBA00023015"/>
    </source>
</evidence>
<name>A0A2A1M9M2_STAHO</name>
<sequence length="108" mass="12429">MSNTNKDRDIFIDEYMLNRLTETFKALSDYNRLRILELLYKGEASVGHITHTLKLTQSNVSHQLKSLKQAGLVKSSRHGQSMIYSIDDQHVSTLLKQAIQHAHHQRGE</sequence>
<evidence type="ECO:0000313" key="5">
    <source>
        <dbReference type="EMBL" id="MCM5673249.1"/>
    </source>
</evidence>
<dbReference type="Pfam" id="PF01022">
    <property type="entry name" value="HTH_5"/>
    <property type="match status" value="1"/>
</dbReference>
<dbReference type="PANTHER" id="PTHR43132:SF6">
    <property type="entry name" value="HTH-TYPE TRANSCRIPTIONAL REPRESSOR CZRA"/>
    <property type="match status" value="1"/>
</dbReference>
<dbReference type="InterPro" id="IPR036390">
    <property type="entry name" value="WH_DNA-bd_sf"/>
</dbReference>
<dbReference type="NCBIfam" id="NF033788">
    <property type="entry name" value="HTH_metalloreg"/>
    <property type="match status" value="1"/>
</dbReference>
<dbReference type="EMBL" id="PZHX01000033">
    <property type="protein sequence ID" value="PTK29282.1"/>
    <property type="molecule type" value="Genomic_DNA"/>
</dbReference>
<dbReference type="InterPro" id="IPR001845">
    <property type="entry name" value="HTH_ArsR_DNA-bd_dom"/>
</dbReference>
<reference evidence="6 8" key="1">
    <citation type="journal article" date="2016" name="Front. Microbiol.">
        <title>Comprehensive Phylogenetic Analysis of Bovine Non-aureus Staphylococci Species Based on Whole-Genome Sequencing.</title>
        <authorList>
            <person name="Naushad S."/>
            <person name="Barkema H.W."/>
            <person name="Luby C."/>
            <person name="Condas L.A."/>
            <person name="Nobrega D.B."/>
            <person name="Carson D.A."/>
            <person name="De Buck J."/>
        </authorList>
    </citation>
    <scope>NUCLEOTIDE SEQUENCE [LARGE SCALE GENOMIC DNA]</scope>
    <source>
        <strain evidence="6 8">SNUC 5336</strain>
    </source>
</reference>
<dbReference type="PANTHER" id="PTHR43132">
    <property type="entry name" value="ARSENICAL RESISTANCE OPERON REPRESSOR ARSR-RELATED"/>
    <property type="match status" value="1"/>
</dbReference>
<evidence type="ECO:0000313" key="9">
    <source>
        <dbReference type="Proteomes" id="UP000509636"/>
    </source>
</evidence>
<evidence type="ECO:0000256" key="2">
    <source>
        <dbReference type="ARBA" id="ARBA00023125"/>
    </source>
</evidence>
<dbReference type="PRINTS" id="PR00778">
    <property type="entry name" value="HTHARSR"/>
</dbReference>
<dbReference type="CDD" id="cd00090">
    <property type="entry name" value="HTH_ARSR"/>
    <property type="match status" value="1"/>
</dbReference>